<evidence type="ECO:0000313" key="1">
    <source>
        <dbReference type="EMBL" id="QHT09698.1"/>
    </source>
</evidence>
<name>A0A6C0CYU9_9ZZZZ</name>
<sequence>MSNSNLDYDLITFGKYKDKKLNDVLRDRPYCKWLLTQDFFKNNYEYLYNRVLKYNPLDFFLKSYTNTTSDLFIDTYQYFNLYPLEELKIELNEEEKECYKFYLDTISDLRSRIVSRTIRNEENVYDIKAPVKWLQNFETETNISRETFKTFITSYELPNITTVIEEIKKQGNLIYKGAKSYKIAKENSVLQELYWEKILKEKYKEHLGTQFKYEKCIFDFINIKTNTIFEVKLALKDFSETQYKKYITALKCYRIIYLIDYDCVINIQKGVIYTTNKDKYTLYQYQISHMKSPSKFDKIIKDFTVIEISDLLDLFGT</sequence>
<protein>
    <submittedName>
        <fullName evidence="1">Uncharacterized protein</fullName>
    </submittedName>
</protein>
<dbReference type="EMBL" id="MN739514">
    <property type="protein sequence ID" value="QHT09698.1"/>
    <property type="molecule type" value="Genomic_DNA"/>
</dbReference>
<organism evidence="1">
    <name type="scientific">viral metagenome</name>
    <dbReference type="NCBI Taxonomy" id="1070528"/>
    <lineage>
        <taxon>unclassified sequences</taxon>
        <taxon>metagenomes</taxon>
        <taxon>organismal metagenomes</taxon>
    </lineage>
</organism>
<proteinExistence type="predicted"/>
<reference evidence="1" key="1">
    <citation type="journal article" date="2020" name="Nature">
        <title>Giant virus diversity and host interactions through global metagenomics.</title>
        <authorList>
            <person name="Schulz F."/>
            <person name="Roux S."/>
            <person name="Paez-Espino D."/>
            <person name="Jungbluth S."/>
            <person name="Walsh D.A."/>
            <person name="Denef V.J."/>
            <person name="McMahon K.D."/>
            <person name="Konstantinidis K.T."/>
            <person name="Eloe-Fadrosh E.A."/>
            <person name="Kyrpides N.C."/>
            <person name="Woyke T."/>
        </authorList>
    </citation>
    <scope>NUCLEOTIDE SEQUENCE</scope>
    <source>
        <strain evidence="1">GVMAG-M-3300023174-102</strain>
    </source>
</reference>
<dbReference type="AlphaFoldDB" id="A0A6C0CYU9"/>
<accession>A0A6C0CYU9</accession>